<dbReference type="InterPro" id="IPR006612">
    <property type="entry name" value="THAP_Znf"/>
</dbReference>
<organism evidence="7 8">
    <name type="scientific">Poecilia reticulata</name>
    <name type="common">Guppy</name>
    <name type="synonym">Acanthophacelus reticulatus</name>
    <dbReference type="NCBI Taxonomy" id="8081"/>
    <lineage>
        <taxon>Eukaryota</taxon>
        <taxon>Metazoa</taxon>
        <taxon>Chordata</taxon>
        <taxon>Craniata</taxon>
        <taxon>Vertebrata</taxon>
        <taxon>Euteleostomi</taxon>
        <taxon>Actinopterygii</taxon>
        <taxon>Neopterygii</taxon>
        <taxon>Teleostei</taxon>
        <taxon>Neoteleostei</taxon>
        <taxon>Acanthomorphata</taxon>
        <taxon>Ovalentaria</taxon>
        <taxon>Atherinomorphae</taxon>
        <taxon>Cyprinodontiformes</taxon>
        <taxon>Poeciliidae</taxon>
        <taxon>Poeciliinae</taxon>
        <taxon>Poecilia</taxon>
    </lineage>
</organism>
<reference evidence="8" key="1">
    <citation type="submission" date="2013-11" db="EMBL/GenBank/DDBJ databases">
        <title>The genomic landscape of the Guanapo guppy.</title>
        <authorList>
            <person name="Kuenstner A."/>
            <person name="Dreyer C."/>
        </authorList>
    </citation>
    <scope>NUCLEOTIDE SEQUENCE</scope>
    <source>
        <strain evidence="8">Guanapo</strain>
    </source>
</reference>
<evidence type="ECO:0000313" key="8">
    <source>
        <dbReference type="Proteomes" id="UP000242638"/>
    </source>
</evidence>
<evidence type="ECO:0000256" key="1">
    <source>
        <dbReference type="ARBA" id="ARBA00022723"/>
    </source>
</evidence>
<reference evidence="7" key="3">
    <citation type="submission" date="2025-09" db="UniProtKB">
        <authorList>
            <consortium name="Ensembl"/>
        </authorList>
    </citation>
    <scope>IDENTIFICATION</scope>
    <source>
        <strain evidence="7">Guanapo</strain>
    </source>
</reference>
<accession>A0A3P9QAH8</accession>
<feature type="domain" description="THAP-type" evidence="6">
    <location>
        <begin position="1"/>
        <end position="65"/>
    </location>
</feature>
<evidence type="ECO:0000256" key="3">
    <source>
        <dbReference type="ARBA" id="ARBA00022833"/>
    </source>
</evidence>
<evidence type="ECO:0000259" key="6">
    <source>
        <dbReference type="PROSITE" id="PS50950"/>
    </source>
</evidence>
<keyword evidence="4 5" id="KW-0238">DNA-binding</keyword>
<dbReference type="GO" id="GO:0003677">
    <property type="term" value="F:DNA binding"/>
    <property type="evidence" value="ECO:0007669"/>
    <property type="project" value="UniProtKB-UniRule"/>
</dbReference>
<protein>
    <recommendedName>
        <fullName evidence="6">THAP-type domain-containing protein</fullName>
    </recommendedName>
</protein>
<reference evidence="7" key="2">
    <citation type="submission" date="2025-08" db="UniProtKB">
        <authorList>
            <consortium name="Ensembl"/>
        </authorList>
    </citation>
    <scope>IDENTIFICATION</scope>
    <source>
        <strain evidence="7">Guanapo</strain>
    </source>
</reference>
<dbReference type="Ensembl" id="ENSPRET00000031173.1">
    <property type="protein sequence ID" value="ENSPREP00000030823.1"/>
    <property type="gene ID" value="ENSPREG00000020876.1"/>
</dbReference>
<proteinExistence type="predicted"/>
<dbReference type="STRING" id="8081.ENSPREP00000030823"/>
<evidence type="ECO:0000256" key="4">
    <source>
        <dbReference type="ARBA" id="ARBA00023125"/>
    </source>
</evidence>
<dbReference type="SUPFAM" id="SSF57716">
    <property type="entry name" value="Glucocorticoid receptor-like (DNA-binding domain)"/>
    <property type="match status" value="1"/>
</dbReference>
<dbReference type="Bgee" id="ENSPREG00000020876">
    <property type="expression patterns" value="Expressed in caudal fin"/>
</dbReference>
<dbReference type="Proteomes" id="UP000242638">
    <property type="component" value="Unassembled WGS sequence"/>
</dbReference>
<evidence type="ECO:0000256" key="2">
    <source>
        <dbReference type="ARBA" id="ARBA00022771"/>
    </source>
</evidence>
<dbReference type="GO" id="GO:0008270">
    <property type="term" value="F:zinc ion binding"/>
    <property type="evidence" value="ECO:0007669"/>
    <property type="project" value="UniProtKB-KW"/>
</dbReference>
<dbReference type="AlphaFoldDB" id="A0A3P9QAH8"/>
<evidence type="ECO:0000313" key="7">
    <source>
        <dbReference type="Ensembl" id="ENSPREP00000030823.1"/>
    </source>
</evidence>
<dbReference type="PROSITE" id="PS50950">
    <property type="entry name" value="ZF_THAP"/>
    <property type="match status" value="1"/>
</dbReference>
<name>A0A3P9QAH8_POERE</name>
<keyword evidence="8" id="KW-1185">Reference proteome</keyword>
<keyword evidence="1" id="KW-0479">Metal-binding</keyword>
<evidence type="ECO:0000256" key="5">
    <source>
        <dbReference type="PROSITE-ProRule" id="PRU00309"/>
    </source>
</evidence>
<keyword evidence="2 5" id="KW-0863">Zinc-finger</keyword>
<dbReference type="Pfam" id="PF05485">
    <property type="entry name" value="THAP"/>
    <property type="match status" value="1"/>
</dbReference>
<keyword evidence="3" id="KW-0862">Zinc</keyword>
<dbReference type="GeneTree" id="ENSGT01070000254302"/>
<sequence>MPYHCVAYGCGKTVEDGVTLFRFPKDPDEFRKWEKQGNSKRLSSPCNQYTLVCKTYSHPLNFSIF</sequence>